<dbReference type="Pfam" id="PF00389">
    <property type="entry name" value="2-Hacid_dh"/>
    <property type="match status" value="1"/>
</dbReference>
<feature type="domain" description="D-isomer specific 2-hydroxyacid dehydrogenase NAD-binding" evidence="6">
    <location>
        <begin position="113"/>
        <end position="301"/>
    </location>
</feature>
<comment type="similarity">
    <text evidence="1 4">Belongs to the D-isomer specific 2-hydroxyacid dehydrogenase family.</text>
</comment>
<dbReference type="InterPro" id="IPR006139">
    <property type="entry name" value="D-isomer_2_OHA_DH_cat_dom"/>
</dbReference>
<evidence type="ECO:0000259" key="5">
    <source>
        <dbReference type="Pfam" id="PF00389"/>
    </source>
</evidence>
<dbReference type="InterPro" id="IPR006140">
    <property type="entry name" value="D-isomer_DH_NAD-bd"/>
</dbReference>
<keyword evidence="2 4" id="KW-0560">Oxidoreductase</keyword>
<reference evidence="7" key="1">
    <citation type="submission" date="2021-01" db="EMBL/GenBank/DDBJ databases">
        <authorList>
            <person name="Corre E."/>
            <person name="Pelletier E."/>
            <person name="Niang G."/>
            <person name="Scheremetjew M."/>
            <person name="Finn R."/>
            <person name="Kale V."/>
            <person name="Holt S."/>
            <person name="Cochrane G."/>
            <person name="Meng A."/>
            <person name="Brown T."/>
            <person name="Cohen L."/>
        </authorList>
    </citation>
    <scope>NUCLEOTIDE SEQUENCE</scope>
    <source>
        <strain evidence="7">CCMP 2712</strain>
    </source>
</reference>
<keyword evidence="3" id="KW-0520">NAD</keyword>
<dbReference type="PANTHER" id="PTHR43026:SF1">
    <property type="entry name" value="2-HYDROXYACID DEHYDROGENASE HOMOLOG 1-RELATED"/>
    <property type="match status" value="1"/>
</dbReference>
<evidence type="ECO:0000256" key="1">
    <source>
        <dbReference type="ARBA" id="ARBA00005854"/>
    </source>
</evidence>
<dbReference type="PROSITE" id="PS00671">
    <property type="entry name" value="D_2_HYDROXYACID_DH_3"/>
    <property type="match status" value="1"/>
</dbReference>
<dbReference type="InterPro" id="IPR029752">
    <property type="entry name" value="D-isomer_DH_CS1"/>
</dbReference>
<dbReference type="PROSITE" id="PS00670">
    <property type="entry name" value="D_2_HYDROXYACID_DH_2"/>
    <property type="match status" value="1"/>
</dbReference>
<accession>A0A7S4N386</accession>
<dbReference type="SUPFAM" id="SSF51735">
    <property type="entry name" value="NAD(P)-binding Rossmann-fold domains"/>
    <property type="match status" value="1"/>
</dbReference>
<dbReference type="Gene3D" id="3.40.50.720">
    <property type="entry name" value="NAD(P)-binding Rossmann-like Domain"/>
    <property type="match status" value="2"/>
</dbReference>
<sequence length="338" mass="37347">MPKIAIFSFAHYDGQCLVPALTAHLGADNLKCLPVRLSEETAELASGCEVVCLFVNDIADERVVNYLADIGVKLILLRSTGFNHVDLECAAKRGLDVRRVPVYSPYAVAEMAVGLLLSLVRKIHKAYNRVREHNFNIENLQGFDIHGKTIGILGTGNIGRITAKILNGFSPGRLLGFDPYPSDEMKALGMEYVSKETLLAESDIISLHVPLMPETYHIIGKESIQTMKKGVVIINVSRGGLIDAEALEEGLRERKIGGVGMDVYENEQSFFFKDCSDQILSDQILTRLLTFPNVIITAHQAFLTTEALQTIADTTLQNLKDYEAGMQTSNVVEYVKKM</sequence>
<dbReference type="GO" id="GO:0051287">
    <property type="term" value="F:NAD binding"/>
    <property type="evidence" value="ECO:0007669"/>
    <property type="project" value="InterPro"/>
</dbReference>
<protein>
    <recommendedName>
        <fullName evidence="8">D-lactate dehydrogenase</fullName>
    </recommendedName>
</protein>
<evidence type="ECO:0000256" key="4">
    <source>
        <dbReference type="RuleBase" id="RU003719"/>
    </source>
</evidence>
<organism evidence="7">
    <name type="scientific">Guillardia theta</name>
    <name type="common">Cryptophyte</name>
    <name type="synonym">Cryptomonas phi</name>
    <dbReference type="NCBI Taxonomy" id="55529"/>
    <lineage>
        <taxon>Eukaryota</taxon>
        <taxon>Cryptophyceae</taxon>
        <taxon>Pyrenomonadales</taxon>
        <taxon>Geminigeraceae</taxon>
        <taxon>Guillardia</taxon>
    </lineage>
</organism>
<dbReference type="PANTHER" id="PTHR43026">
    <property type="entry name" value="2-HYDROXYACID DEHYDROGENASE HOMOLOG 1-RELATED"/>
    <property type="match status" value="1"/>
</dbReference>
<evidence type="ECO:0000259" key="6">
    <source>
        <dbReference type="Pfam" id="PF02826"/>
    </source>
</evidence>
<evidence type="ECO:0000256" key="2">
    <source>
        <dbReference type="ARBA" id="ARBA00023002"/>
    </source>
</evidence>
<evidence type="ECO:0000313" key="7">
    <source>
        <dbReference type="EMBL" id="CAE2262737.1"/>
    </source>
</evidence>
<dbReference type="PROSITE" id="PS00065">
    <property type="entry name" value="D_2_HYDROXYACID_DH_1"/>
    <property type="match status" value="1"/>
</dbReference>
<proteinExistence type="inferred from homology"/>
<dbReference type="InterPro" id="IPR058205">
    <property type="entry name" value="D-LDH-like"/>
</dbReference>
<dbReference type="Pfam" id="PF02826">
    <property type="entry name" value="2-Hacid_dh_C"/>
    <property type="match status" value="1"/>
</dbReference>
<dbReference type="GO" id="GO:0008720">
    <property type="term" value="F:D-lactate dehydrogenase (NAD+) activity"/>
    <property type="evidence" value="ECO:0007669"/>
    <property type="project" value="TreeGrafter"/>
</dbReference>
<evidence type="ECO:0008006" key="8">
    <source>
        <dbReference type="Google" id="ProtNLM"/>
    </source>
</evidence>
<dbReference type="SUPFAM" id="SSF52283">
    <property type="entry name" value="Formate/glycerate dehydrogenase catalytic domain-like"/>
    <property type="match status" value="1"/>
</dbReference>
<evidence type="ECO:0000256" key="3">
    <source>
        <dbReference type="ARBA" id="ARBA00023027"/>
    </source>
</evidence>
<dbReference type="InterPro" id="IPR036291">
    <property type="entry name" value="NAD(P)-bd_dom_sf"/>
</dbReference>
<dbReference type="InterPro" id="IPR029753">
    <property type="entry name" value="D-isomer_DH_CS"/>
</dbReference>
<feature type="domain" description="D-isomer specific 2-hydroxyacid dehydrogenase catalytic" evidence="5">
    <location>
        <begin position="29"/>
        <end position="332"/>
    </location>
</feature>
<dbReference type="EMBL" id="HBKN01006888">
    <property type="protein sequence ID" value="CAE2262737.1"/>
    <property type="molecule type" value="Transcribed_RNA"/>
</dbReference>
<name>A0A7S4N386_GUITH</name>
<dbReference type="CDD" id="cd12183">
    <property type="entry name" value="LDH_like_2"/>
    <property type="match status" value="1"/>
</dbReference>
<gene>
    <name evidence="7" type="ORF">GTHE00462_LOCUS5525</name>
</gene>
<dbReference type="AlphaFoldDB" id="A0A7S4N386"/>